<proteinExistence type="predicted"/>
<comment type="caution">
    <text evidence="1">The sequence shown here is derived from an EMBL/GenBank/DDBJ whole genome shotgun (WGS) entry which is preliminary data.</text>
</comment>
<reference evidence="1" key="1">
    <citation type="submission" date="2019-12" db="EMBL/GenBank/DDBJ databases">
        <title>Genome sequencing and annotation of Brassica cretica.</title>
        <authorList>
            <person name="Studholme D.J."/>
            <person name="Sarris P.F."/>
        </authorList>
    </citation>
    <scope>NUCLEOTIDE SEQUENCE</scope>
    <source>
        <strain evidence="1">PFS-001/15</strain>
        <tissue evidence="1">Leaf</tissue>
    </source>
</reference>
<organism evidence="1 2">
    <name type="scientific">Brassica cretica</name>
    <name type="common">Mustard</name>
    <dbReference type="NCBI Taxonomy" id="69181"/>
    <lineage>
        <taxon>Eukaryota</taxon>
        <taxon>Viridiplantae</taxon>
        <taxon>Streptophyta</taxon>
        <taxon>Embryophyta</taxon>
        <taxon>Tracheophyta</taxon>
        <taxon>Spermatophyta</taxon>
        <taxon>Magnoliopsida</taxon>
        <taxon>eudicotyledons</taxon>
        <taxon>Gunneridae</taxon>
        <taxon>Pentapetalae</taxon>
        <taxon>rosids</taxon>
        <taxon>malvids</taxon>
        <taxon>Brassicales</taxon>
        <taxon>Brassicaceae</taxon>
        <taxon>Brassiceae</taxon>
        <taxon>Brassica</taxon>
    </lineage>
</organism>
<gene>
    <name evidence="1" type="ORF">F2Q68_00007837</name>
</gene>
<evidence type="ECO:0000313" key="2">
    <source>
        <dbReference type="Proteomes" id="UP000712281"/>
    </source>
</evidence>
<evidence type="ECO:0000313" key="1">
    <source>
        <dbReference type="EMBL" id="KAF2598535.1"/>
    </source>
</evidence>
<protein>
    <submittedName>
        <fullName evidence="1">Uncharacterized protein</fullName>
    </submittedName>
</protein>
<dbReference type="EMBL" id="QGKW02000717">
    <property type="protein sequence ID" value="KAF2598535.1"/>
    <property type="molecule type" value="Genomic_DNA"/>
</dbReference>
<dbReference type="AlphaFoldDB" id="A0A8S9KVH6"/>
<accession>A0A8S9KVH6</accession>
<dbReference type="Proteomes" id="UP000712281">
    <property type="component" value="Unassembled WGS sequence"/>
</dbReference>
<sequence length="129" mass="14167">MRAPDCGWVFSSSLELIGQASVRSILCEGSDIPPFPDEVEDMAVAHMVSLIREGFPFEINTWCGGVKAIDAKQWKSGYGADGLGDSGGEHGQPSNTDVMEEEVSLGLRWIYQISCVVWQMNYRHVQGPC</sequence>
<name>A0A8S9KVH6_BRACR</name>